<evidence type="ECO:0000313" key="3">
    <source>
        <dbReference type="Proteomes" id="UP000284403"/>
    </source>
</evidence>
<feature type="region of interest" description="Disordered" evidence="1">
    <location>
        <begin position="38"/>
        <end position="67"/>
    </location>
</feature>
<feature type="region of interest" description="Disordered" evidence="1">
    <location>
        <begin position="121"/>
        <end position="167"/>
    </location>
</feature>
<evidence type="ECO:0000256" key="1">
    <source>
        <dbReference type="SAM" id="MobiDB-lite"/>
    </source>
</evidence>
<dbReference type="GeneID" id="40313770"/>
<dbReference type="EMBL" id="MKKU01000002">
    <property type="protein sequence ID" value="RNF27598.1"/>
    <property type="molecule type" value="Genomic_DNA"/>
</dbReference>
<comment type="caution">
    <text evidence="2">The sequence shown here is derived from an EMBL/GenBank/DDBJ whole genome shotgun (WGS) entry which is preliminary data.</text>
</comment>
<proteinExistence type="predicted"/>
<evidence type="ECO:0000313" key="2">
    <source>
        <dbReference type="EMBL" id="RNF27598.1"/>
    </source>
</evidence>
<dbReference type="OrthoDB" id="252753at2759"/>
<dbReference type="RefSeq" id="XP_029232804.1">
    <property type="nucleotide sequence ID" value="XM_029367108.1"/>
</dbReference>
<reference evidence="2 3" key="1">
    <citation type="journal article" date="2018" name="BMC Genomics">
        <title>Genomic comparison of Trypanosoma conorhini and Trypanosoma rangeli to Trypanosoma cruzi strains of high and low virulence.</title>
        <authorList>
            <person name="Bradwell K.R."/>
            <person name="Koparde V.N."/>
            <person name="Matveyev A.V."/>
            <person name="Serrano M.G."/>
            <person name="Alves J.M."/>
            <person name="Parikh H."/>
            <person name="Huang B."/>
            <person name="Lee V."/>
            <person name="Espinosa-Alvarez O."/>
            <person name="Ortiz P.A."/>
            <person name="Costa-Martins A.G."/>
            <person name="Teixeira M.M."/>
            <person name="Buck G.A."/>
        </authorList>
    </citation>
    <scope>NUCLEOTIDE SEQUENCE [LARGE SCALE GENOMIC DNA]</scope>
    <source>
        <strain evidence="2 3">025E</strain>
    </source>
</reference>
<sequence>MAEASTAAGAGRAGRSRALFLQDEEQFLFDFGGYSAAPASGRDPTSPASCASARPHAEEDDGAADLRGRGSVVVAPLDAAEVRHGFHAALRAGGDVFLKSSLDEAVAKFQLGLQRYGEALGRQARQERQRATATRKSHAGGSNNNDNNSINVTNTSNIAESRKRTRQ</sequence>
<accession>A0A3R7PZY6</accession>
<dbReference type="AlphaFoldDB" id="A0A3R7PZY6"/>
<keyword evidence="3" id="KW-1185">Reference proteome</keyword>
<feature type="compositionally biased region" description="Low complexity" evidence="1">
    <location>
        <begin position="142"/>
        <end position="158"/>
    </location>
</feature>
<protein>
    <submittedName>
        <fullName evidence="2">Uncharacterized protein</fullName>
    </submittedName>
</protein>
<organism evidence="2 3">
    <name type="scientific">Trypanosoma conorhini</name>
    <dbReference type="NCBI Taxonomy" id="83891"/>
    <lineage>
        <taxon>Eukaryota</taxon>
        <taxon>Discoba</taxon>
        <taxon>Euglenozoa</taxon>
        <taxon>Kinetoplastea</taxon>
        <taxon>Metakinetoplastina</taxon>
        <taxon>Trypanosomatida</taxon>
        <taxon>Trypanosomatidae</taxon>
        <taxon>Trypanosoma</taxon>
    </lineage>
</organism>
<dbReference type="Proteomes" id="UP000284403">
    <property type="component" value="Unassembled WGS sequence"/>
</dbReference>
<gene>
    <name evidence="2" type="ORF">Tco025E_00159</name>
</gene>
<name>A0A3R7PZY6_9TRYP</name>